<evidence type="ECO:0000313" key="2">
    <source>
        <dbReference type="Proteomes" id="UP000550707"/>
    </source>
</evidence>
<protein>
    <submittedName>
        <fullName evidence="1">Uncharacterized protein</fullName>
    </submittedName>
</protein>
<reference evidence="1 2" key="1">
    <citation type="journal article" date="2020" name="Nature">
        <title>Six reference-quality genomes reveal evolution of bat adaptations.</title>
        <authorList>
            <person name="Jebb D."/>
            <person name="Huang Z."/>
            <person name="Pippel M."/>
            <person name="Hughes G.M."/>
            <person name="Lavrichenko K."/>
            <person name="Devanna P."/>
            <person name="Winkler S."/>
            <person name="Jermiin L.S."/>
            <person name="Skirmuntt E.C."/>
            <person name="Katzourakis A."/>
            <person name="Burkitt-Gray L."/>
            <person name="Ray D.A."/>
            <person name="Sullivan K.A.M."/>
            <person name="Roscito J.G."/>
            <person name="Kirilenko B.M."/>
            <person name="Davalos L.M."/>
            <person name="Corthals A.P."/>
            <person name="Power M.L."/>
            <person name="Jones G."/>
            <person name="Ransome R.D."/>
            <person name="Dechmann D.K.N."/>
            <person name="Locatelli A.G."/>
            <person name="Puechmaille S.J."/>
            <person name="Fedrigo O."/>
            <person name="Jarvis E.D."/>
            <person name="Hiller M."/>
            <person name="Vernes S.C."/>
            <person name="Myers E.W."/>
            <person name="Teeling E.C."/>
        </authorList>
    </citation>
    <scope>NUCLEOTIDE SEQUENCE [LARGE SCALE GENOMIC DNA]</scope>
    <source>
        <strain evidence="1">MMolMol1</strain>
        <tissue evidence="1">Muscle</tissue>
    </source>
</reference>
<organism evidence="1 2">
    <name type="scientific">Molossus molossus</name>
    <name type="common">Pallas' mastiff bat</name>
    <name type="synonym">Vespertilio molossus</name>
    <dbReference type="NCBI Taxonomy" id="27622"/>
    <lineage>
        <taxon>Eukaryota</taxon>
        <taxon>Metazoa</taxon>
        <taxon>Chordata</taxon>
        <taxon>Craniata</taxon>
        <taxon>Vertebrata</taxon>
        <taxon>Euteleostomi</taxon>
        <taxon>Mammalia</taxon>
        <taxon>Eutheria</taxon>
        <taxon>Laurasiatheria</taxon>
        <taxon>Chiroptera</taxon>
        <taxon>Yangochiroptera</taxon>
        <taxon>Molossidae</taxon>
        <taxon>Molossus</taxon>
    </lineage>
</organism>
<dbReference type="Proteomes" id="UP000550707">
    <property type="component" value="Unassembled WGS sequence"/>
</dbReference>
<keyword evidence="2" id="KW-1185">Reference proteome</keyword>
<proteinExistence type="predicted"/>
<dbReference type="InParanoid" id="A0A7J8JV99"/>
<evidence type="ECO:0000313" key="1">
    <source>
        <dbReference type="EMBL" id="KAF6500776.1"/>
    </source>
</evidence>
<accession>A0A7J8JV99</accession>
<dbReference type="AlphaFoldDB" id="A0A7J8JV99"/>
<sequence length="140" mass="16088">MPFSESPTTEQANPLPQSLPPLQVIMQIVSFKDGVWLLQIGSIDSKAKLGVKQNNLISPWQRTVSSEYLLNYFLTKGPFILSQELELVDKFLGTYDTQTSFSRKPYGGKRDMHLAREGKEWYMLFSLCYKCLDYLIPIKT</sequence>
<gene>
    <name evidence="1" type="ORF">HJG59_007830</name>
</gene>
<dbReference type="EMBL" id="JACASF010000001">
    <property type="protein sequence ID" value="KAF6500776.1"/>
    <property type="molecule type" value="Genomic_DNA"/>
</dbReference>
<comment type="caution">
    <text evidence="1">The sequence shown here is derived from an EMBL/GenBank/DDBJ whole genome shotgun (WGS) entry which is preliminary data.</text>
</comment>
<name>A0A7J8JV99_MOLMO</name>